<feature type="transmembrane region" description="Helical" evidence="8">
    <location>
        <begin position="169"/>
        <end position="192"/>
    </location>
</feature>
<evidence type="ECO:0000313" key="10">
    <source>
        <dbReference type="EMBL" id="MBN9412984.1"/>
    </source>
</evidence>
<evidence type="ECO:0000256" key="5">
    <source>
        <dbReference type="ARBA" id="ARBA00022692"/>
    </source>
</evidence>
<comment type="caution">
    <text evidence="10">The sequence shown here is derived from an EMBL/GenBank/DDBJ whole genome shotgun (WGS) entry which is preliminary data.</text>
</comment>
<dbReference type="SUPFAM" id="SSF161098">
    <property type="entry name" value="MetI-like"/>
    <property type="match status" value="1"/>
</dbReference>
<evidence type="ECO:0000313" key="11">
    <source>
        <dbReference type="Proteomes" id="UP000664414"/>
    </source>
</evidence>
<protein>
    <submittedName>
        <fullName evidence="10">ABC transporter permease subunit</fullName>
    </submittedName>
</protein>
<keyword evidence="5 8" id="KW-0812">Transmembrane</keyword>
<evidence type="ECO:0000256" key="1">
    <source>
        <dbReference type="ARBA" id="ARBA00004651"/>
    </source>
</evidence>
<evidence type="ECO:0000259" key="9">
    <source>
        <dbReference type="PROSITE" id="PS50928"/>
    </source>
</evidence>
<comment type="similarity">
    <text evidence="2">Belongs to the binding-protein-dependent transport system permease family. CysTW subfamily.</text>
</comment>
<evidence type="ECO:0000256" key="2">
    <source>
        <dbReference type="ARBA" id="ARBA00007069"/>
    </source>
</evidence>
<feature type="transmembrane region" description="Helical" evidence="8">
    <location>
        <begin position="47"/>
        <end position="75"/>
    </location>
</feature>
<dbReference type="InterPro" id="IPR000515">
    <property type="entry name" value="MetI-like"/>
</dbReference>
<dbReference type="InterPro" id="IPR035906">
    <property type="entry name" value="MetI-like_sf"/>
</dbReference>
<dbReference type="AlphaFoldDB" id="A0A8J7PW05"/>
<dbReference type="Proteomes" id="UP000664414">
    <property type="component" value="Unassembled WGS sequence"/>
</dbReference>
<dbReference type="Gene3D" id="1.10.3720.10">
    <property type="entry name" value="MetI-like"/>
    <property type="match status" value="1"/>
</dbReference>
<gene>
    <name evidence="10" type="ORF">J0H12_03540</name>
</gene>
<feature type="domain" description="ABC transmembrane type-1" evidence="9">
    <location>
        <begin position="50"/>
        <end position="245"/>
    </location>
</feature>
<dbReference type="PANTHER" id="PTHR43848:SF2">
    <property type="entry name" value="PUTRESCINE TRANSPORT SYSTEM PERMEASE PROTEIN POTI"/>
    <property type="match status" value="1"/>
</dbReference>
<evidence type="ECO:0000256" key="4">
    <source>
        <dbReference type="ARBA" id="ARBA00022475"/>
    </source>
</evidence>
<feature type="transmembrane region" description="Helical" evidence="8">
    <location>
        <begin position="198"/>
        <end position="219"/>
    </location>
</feature>
<sequence>MVFGYAFLYLPILSLVIFSFNKAQSVTKWTGFSLKWYSELFSNKMILAAALLSFKIALLTATISVIIGTVAALVIVRFQSFKGRTFFSGLVTAPLVMPEVITGLALLLFFVVLQQTIGWPKERGITTITLGHVTLTIAYVLVIVRTRLLEFDRQLEEAALDLGARPITVFFKITLPLIFPSIAAGWLLAFTLSLDDVVLASFLSGPGSTTLPMLVFSSVRTGISPVINALATIIVSLVTIGIIIAGWFMHKSSLMKSEES</sequence>
<evidence type="ECO:0000256" key="7">
    <source>
        <dbReference type="ARBA" id="ARBA00023136"/>
    </source>
</evidence>
<keyword evidence="4" id="KW-1003">Cell membrane</keyword>
<keyword evidence="6 8" id="KW-1133">Transmembrane helix</keyword>
<dbReference type="PROSITE" id="PS50928">
    <property type="entry name" value="ABC_TM1"/>
    <property type="match status" value="1"/>
</dbReference>
<keyword evidence="7 8" id="KW-0472">Membrane</keyword>
<keyword evidence="3 8" id="KW-0813">Transport</keyword>
<proteinExistence type="inferred from homology"/>
<dbReference type="CDD" id="cd06261">
    <property type="entry name" value="TM_PBP2"/>
    <property type="match status" value="1"/>
</dbReference>
<evidence type="ECO:0000256" key="3">
    <source>
        <dbReference type="ARBA" id="ARBA00022448"/>
    </source>
</evidence>
<comment type="subcellular location">
    <subcellularLocation>
        <location evidence="1 8">Cell membrane</location>
        <topology evidence="1 8">Multi-pass membrane protein</topology>
    </subcellularLocation>
</comment>
<name>A0A8J7PW05_9PROT</name>
<feature type="transmembrane region" description="Helical" evidence="8">
    <location>
        <begin position="226"/>
        <end position="249"/>
    </location>
</feature>
<evidence type="ECO:0000256" key="6">
    <source>
        <dbReference type="ARBA" id="ARBA00022989"/>
    </source>
</evidence>
<reference evidence="10" key="1">
    <citation type="submission" date="2021-02" db="EMBL/GenBank/DDBJ databases">
        <title>Thiocyanate and organic carbon inputs drive convergent selection for specific autotrophic Afipia and Thiobacillus strains within complex microbiomes.</title>
        <authorList>
            <person name="Huddy R.J."/>
            <person name="Sachdeva R."/>
            <person name="Kadzinga F."/>
            <person name="Kantor R.S."/>
            <person name="Harrison S.T.L."/>
            <person name="Banfield J.F."/>
        </authorList>
    </citation>
    <scope>NUCLEOTIDE SEQUENCE</scope>
    <source>
        <strain evidence="10">SCN18_10_11_15_R4_P_38_20</strain>
    </source>
</reference>
<dbReference type="GO" id="GO:0005886">
    <property type="term" value="C:plasma membrane"/>
    <property type="evidence" value="ECO:0007669"/>
    <property type="project" value="UniProtKB-SubCell"/>
</dbReference>
<dbReference type="InterPro" id="IPR051789">
    <property type="entry name" value="Bact_Polyamine_Transport"/>
</dbReference>
<evidence type="ECO:0000256" key="8">
    <source>
        <dbReference type="RuleBase" id="RU363032"/>
    </source>
</evidence>
<dbReference type="Pfam" id="PF00528">
    <property type="entry name" value="BPD_transp_1"/>
    <property type="match status" value="1"/>
</dbReference>
<dbReference type="EMBL" id="JAFKGL010000015">
    <property type="protein sequence ID" value="MBN9412984.1"/>
    <property type="molecule type" value="Genomic_DNA"/>
</dbReference>
<dbReference type="GO" id="GO:0055085">
    <property type="term" value="P:transmembrane transport"/>
    <property type="evidence" value="ECO:0007669"/>
    <property type="project" value="InterPro"/>
</dbReference>
<feature type="transmembrane region" description="Helical" evidence="8">
    <location>
        <begin position="125"/>
        <end position="148"/>
    </location>
</feature>
<dbReference type="PANTHER" id="PTHR43848">
    <property type="entry name" value="PUTRESCINE TRANSPORT SYSTEM PERMEASE PROTEIN POTI"/>
    <property type="match status" value="1"/>
</dbReference>
<organism evidence="10 11">
    <name type="scientific">Candidatus Paracaedimonas acanthamoebae</name>
    <dbReference type="NCBI Taxonomy" id="244581"/>
    <lineage>
        <taxon>Bacteria</taxon>
        <taxon>Pseudomonadati</taxon>
        <taxon>Pseudomonadota</taxon>
        <taxon>Alphaproteobacteria</taxon>
        <taxon>Holosporales</taxon>
        <taxon>Caedimonadaceae</taxon>
        <taxon>Candidatus Paracaedimonas</taxon>
    </lineage>
</organism>
<feature type="transmembrane region" description="Helical" evidence="8">
    <location>
        <begin position="87"/>
        <end position="113"/>
    </location>
</feature>
<accession>A0A8J7PW05</accession>